<evidence type="ECO:0000313" key="4">
    <source>
        <dbReference type="Proteomes" id="UP001642409"/>
    </source>
</evidence>
<dbReference type="AlphaFoldDB" id="A0AA86RGP6"/>
<feature type="transmembrane region" description="Helical" evidence="1">
    <location>
        <begin position="393"/>
        <end position="415"/>
    </location>
</feature>
<feature type="transmembrane region" description="Helical" evidence="1">
    <location>
        <begin position="191"/>
        <end position="210"/>
    </location>
</feature>
<dbReference type="EMBL" id="CAXDID020000043">
    <property type="protein sequence ID" value="CAL6001054.1"/>
    <property type="molecule type" value="Genomic_DNA"/>
</dbReference>
<protein>
    <submittedName>
        <fullName evidence="2">Transmembrane domain-containing protein</fullName>
    </submittedName>
    <submittedName>
        <fullName evidence="3">Transmembrane_domain-containing protein</fullName>
    </submittedName>
</protein>
<feature type="transmembrane region" description="Helical" evidence="1">
    <location>
        <begin position="142"/>
        <end position="171"/>
    </location>
</feature>
<comment type="caution">
    <text evidence="2">The sequence shown here is derived from an EMBL/GenBank/DDBJ whole genome shotgun (WGS) entry which is preliminary data.</text>
</comment>
<name>A0AA86RGP6_9EUKA</name>
<gene>
    <name evidence="3" type="ORF">HINF_LOCUS17172</name>
    <name evidence="2" type="ORF">HINF_LOCUS63837</name>
</gene>
<keyword evidence="1 2" id="KW-0812">Transmembrane</keyword>
<feature type="transmembrane region" description="Helical" evidence="1">
    <location>
        <begin position="354"/>
        <end position="372"/>
    </location>
</feature>
<accession>A0AA86RGP6</accession>
<dbReference type="EMBL" id="CATOUU010001173">
    <property type="protein sequence ID" value="CAI9976192.1"/>
    <property type="molecule type" value="Genomic_DNA"/>
</dbReference>
<reference evidence="2" key="1">
    <citation type="submission" date="2023-06" db="EMBL/GenBank/DDBJ databases">
        <authorList>
            <person name="Kurt Z."/>
        </authorList>
    </citation>
    <scope>NUCLEOTIDE SEQUENCE</scope>
</reference>
<dbReference type="Proteomes" id="UP001642409">
    <property type="component" value="Unassembled WGS sequence"/>
</dbReference>
<feature type="transmembrane region" description="Helical" evidence="1">
    <location>
        <begin position="519"/>
        <end position="540"/>
    </location>
</feature>
<reference evidence="3 4" key="2">
    <citation type="submission" date="2024-07" db="EMBL/GenBank/DDBJ databases">
        <authorList>
            <person name="Akdeniz Z."/>
        </authorList>
    </citation>
    <scope>NUCLEOTIDE SEQUENCE [LARGE SCALE GENOMIC DNA]</scope>
</reference>
<feature type="transmembrane region" description="Helical" evidence="1">
    <location>
        <begin position="486"/>
        <end position="507"/>
    </location>
</feature>
<feature type="transmembrane region" description="Helical" evidence="1">
    <location>
        <begin position="282"/>
        <end position="302"/>
    </location>
</feature>
<feature type="transmembrane region" description="Helical" evidence="1">
    <location>
        <begin position="446"/>
        <end position="465"/>
    </location>
</feature>
<evidence type="ECO:0000256" key="1">
    <source>
        <dbReference type="SAM" id="Phobius"/>
    </source>
</evidence>
<evidence type="ECO:0000313" key="2">
    <source>
        <dbReference type="EMBL" id="CAI9976192.1"/>
    </source>
</evidence>
<organism evidence="2">
    <name type="scientific">Hexamita inflata</name>
    <dbReference type="NCBI Taxonomy" id="28002"/>
    <lineage>
        <taxon>Eukaryota</taxon>
        <taxon>Metamonada</taxon>
        <taxon>Diplomonadida</taxon>
        <taxon>Hexamitidae</taxon>
        <taxon>Hexamitinae</taxon>
        <taxon>Hexamita</taxon>
    </lineage>
</organism>
<evidence type="ECO:0000313" key="3">
    <source>
        <dbReference type="EMBL" id="CAL6001054.1"/>
    </source>
</evidence>
<keyword evidence="4" id="KW-1185">Reference proteome</keyword>
<proteinExistence type="predicted"/>
<sequence length="604" mass="68669">MKAKQSSSTHNLLNLRRRKSSTIISELCIIKTPTNIIYENILNYSHINFMSGAIKLHQLQTLITTSHQMSQKLASAKGCLKKGHQTVRNFFTPNSVFPDGASRIISVDVARGLCLFFVTLIHEVNYFVDIDKVMKLKMPKALAVYIVGAPAMIFAQWRSFLVLISGLTYGYLSTSPTSIKSMTVQLIKKEIASGILLPVFFALNLIYLYFDTVSRQTRAYGKDGSGTQIRNPFAEPWFMWARPESCTCLFYGMSYIFLHGVTYVVQIPMLFLKKMKEHHKSYVTAGIWLALAMIVCFTSNSVQNSIFNHYKDLGYLTTFTECPVNALPGNIFRASSKDTLRHLWYAFLSGEHTFVFPLWTNICLGCMIGLCLQGVMLHKKQLSVNQWIKWRKIYLTIFGFSFAIPGIMLGIQTGITNHDVKVGRRTEYQTLAKAMSSEYACLMPEMLMQDTIIEFFVLFILFLIFDGTTKEKAIKRTNDSLYLRRFSTGSLTVYVWSMTLGNIVRGLTKNYDPADIGQIWGLIILCFVLQVFLMIALDAADWVLTPDWVMSLVPKVMQGRFKKGTFANNHLRVRPINVFENVNQLSLKSNKMASQTSCRNLTAF</sequence>
<keyword evidence="1" id="KW-0472">Membrane</keyword>
<keyword evidence="1" id="KW-1133">Transmembrane helix</keyword>